<dbReference type="EMBL" id="JAASQI010000010">
    <property type="protein sequence ID" value="NIJ59829.1"/>
    <property type="molecule type" value="Genomic_DNA"/>
</dbReference>
<protein>
    <submittedName>
        <fullName evidence="1">Uncharacterized protein</fullName>
    </submittedName>
</protein>
<reference evidence="1 2" key="1">
    <citation type="submission" date="2020-03" db="EMBL/GenBank/DDBJ databases">
        <title>Genomic Encyclopedia of Type Strains, Phase IV (KMG-IV): sequencing the most valuable type-strain genomes for metagenomic binning, comparative biology and taxonomic classification.</title>
        <authorList>
            <person name="Goeker M."/>
        </authorList>
    </citation>
    <scope>NUCLEOTIDE SEQUENCE [LARGE SCALE GENOMIC DNA]</scope>
    <source>
        <strain evidence="1 2">DSM 103870</strain>
    </source>
</reference>
<dbReference type="Proteomes" id="UP001429580">
    <property type="component" value="Unassembled WGS sequence"/>
</dbReference>
<keyword evidence="2" id="KW-1185">Reference proteome</keyword>
<gene>
    <name evidence="1" type="ORF">FHS82_003690</name>
</gene>
<accession>A0ABX0V6V9</accession>
<proteinExistence type="predicted"/>
<evidence type="ECO:0000313" key="2">
    <source>
        <dbReference type="Proteomes" id="UP001429580"/>
    </source>
</evidence>
<organism evidence="1 2">
    <name type="scientific">Pseudochelatococcus lubricantis</name>
    <dbReference type="NCBI Taxonomy" id="1538102"/>
    <lineage>
        <taxon>Bacteria</taxon>
        <taxon>Pseudomonadati</taxon>
        <taxon>Pseudomonadota</taxon>
        <taxon>Alphaproteobacteria</taxon>
        <taxon>Hyphomicrobiales</taxon>
        <taxon>Chelatococcaceae</taxon>
        <taxon>Pseudochelatococcus</taxon>
    </lineage>
</organism>
<name>A0ABX0V6V9_9HYPH</name>
<sequence length="32" mass="3545">MKTPAGKSEKGYPIFHIMDIVPPCNIVSMPSR</sequence>
<evidence type="ECO:0000313" key="1">
    <source>
        <dbReference type="EMBL" id="NIJ59829.1"/>
    </source>
</evidence>
<comment type="caution">
    <text evidence="1">The sequence shown here is derived from an EMBL/GenBank/DDBJ whole genome shotgun (WGS) entry which is preliminary data.</text>
</comment>